<dbReference type="AlphaFoldDB" id="A0A0B1ZPV0"/>
<sequence>MIQMGMIVSVIAVIGWLILATRGAPFRRLGTRGVVKYALIWAAIIIGLFVVIQVSGFRIEQ</sequence>
<name>A0A0B1ZPV0_9SPHN</name>
<protein>
    <submittedName>
        <fullName evidence="2">Uncharacterized protein</fullName>
    </submittedName>
</protein>
<evidence type="ECO:0000313" key="2">
    <source>
        <dbReference type="EMBL" id="KHK91298.1"/>
    </source>
</evidence>
<dbReference type="Proteomes" id="UP000031057">
    <property type="component" value="Unassembled WGS sequence"/>
</dbReference>
<organism evidence="2 3">
    <name type="scientific">Novosphingobium malaysiense</name>
    <dbReference type="NCBI Taxonomy" id="1348853"/>
    <lineage>
        <taxon>Bacteria</taxon>
        <taxon>Pseudomonadati</taxon>
        <taxon>Pseudomonadota</taxon>
        <taxon>Alphaproteobacteria</taxon>
        <taxon>Sphingomonadales</taxon>
        <taxon>Sphingomonadaceae</taxon>
        <taxon>Novosphingobium</taxon>
    </lineage>
</organism>
<evidence type="ECO:0000313" key="3">
    <source>
        <dbReference type="Proteomes" id="UP000031057"/>
    </source>
</evidence>
<gene>
    <name evidence="2" type="ORF">LK12_10490</name>
</gene>
<keyword evidence="1" id="KW-0812">Transmembrane</keyword>
<keyword evidence="3" id="KW-1185">Reference proteome</keyword>
<proteinExistence type="predicted"/>
<dbReference type="EMBL" id="JTDI01000003">
    <property type="protein sequence ID" value="KHK91298.1"/>
    <property type="molecule type" value="Genomic_DNA"/>
</dbReference>
<keyword evidence="1" id="KW-0472">Membrane</keyword>
<dbReference type="STRING" id="1348853.LK12_10490"/>
<keyword evidence="1" id="KW-1133">Transmembrane helix</keyword>
<dbReference type="RefSeq" id="WP_039283202.1">
    <property type="nucleotide sequence ID" value="NZ_JTDI01000003.1"/>
</dbReference>
<evidence type="ECO:0000256" key="1">
    <source>
        <dbReference type="SAM" id="Phobius"/>
    </source>
</evidence>
<comment type="caution">
    <text evidence="2">The sequence shown here is derived from an EMBL/GenBank/DDBJ whole genome shotgun (WGS) entry which is preliminary data.</text>
</comment>
<dbReference type="OrthoDB" id="7510020at2"/>
<feature type="transmembrane region" description="Helical" evidence="1">
    <location>
        <begin position="39"/>
        <end position="59"/>
    </location>
</feature>
<accession>A0A0B1ZPV0</accession>
<reference evidence="2 3" key="1">
    <citation type="submission" date="2014-10" db="EMBL/GenBank/DDBJ databases">
        <title>Genome sequence of Novosphingobium malaysiense MUSC 273(T).</title>
        <authorList>
            <person name="Lee L.-H."/>
        </authorList>
    </citation>
    <scope>NUCLEOTIDE SEQUENCE [LARGE SCALE GENOMIC DNA]</scope>
    <source>
        <strain evidence="2 3">MUSC 273</strain>
    </source>
</reference>